<accession>A0AAN6MZ99</accession>
<dbReference type="GO" id="GO:0005886">
    <property type="term" value="C:plasma membrane"/>
    <property type="evidence" value="ECO:0007669"/>
    <property type="project" value="TreeGrafter"/>
</dbReference>
<evidence type="ECO:0000313" key="10">
    <source>
        <dbReference type="EMBL" id="KAK3935459.1"/>
    </source>
</evidence>
<name>A0AAN6MZ99_9PEZI</name>
<dbReference type="GO" id="GO:0031201">
    <property type="term" value="C:SNARE complex"/>
    <property type="evidence" value="ECO:0007669"/>
    <property type="project" value="TreeGrafter"/>
</dbReference>
<keyword evidence="6 8" id="KW-0472">Membrane</keyword>
<feature type="transmembrane region" description="Helical" evidence="8">
    <location>
        <begin position="318"/>
        <end position="341"/>
    </location>
</feature>
<dbReference type="InterPro" id="IPR006011">
    <property type="entry name" value="Syntaxin_N"/>
</dbReference>
<dbReference type="GO" id="GO:0006906">
    <property type="term" value="P:vesicle fusion"/>
    <property type="evidence" value="ECO:0007669"/>
    <property type="project" value="TreeGrafter"/>
</dbReference>
<keyword evidence="5" id="KW-0175">Coiled coil</keyword>
<feature type="region of interest" description="Disordered" evidence="7">
    <location>
        <begin position="344"/>
        <end position="381"/>
    </location>
</feature>
<dbReference type="InterPro" id="IPR000727">
    <property type="entry name" value="T_SNARE_dom"/>
</dbReference>
<evidence type="ECO:0000256" key="4">
    <source>
        <dbReference type="ARBA" id="ARBA00022989"/>
    </source>
</evidence>
<dbReference type="GO" id="GO:0006886">
    <property type="term" value="P:intracellular protein transport"/>
    <property type="evidence" value="ECO:0007669"/>
    <property type="project" value="TreeGrafter"/>
</dbReference>
<evidence type="ECO:0000313" key="11">
    <source>
        <dbReference type="Proteomes" id="UP001303473"/>
    </source>
</evidence>
<dbReference type="SMART" id="SM00397">
    <property type="entry name" value="t_SNARE"/>
    <property type="match status" value="1"/>
</dbReference>
<dbReference type="FunFam" id="1.20.58.70:FF:000008">
    <property type="entry name" value="Syntaxin family protein"/>
    <property type="match status" value="1"/>
</dbReference>
<dbReference type="Pfam" id="PF05739">
    <property type="entry name" value="SNARE"/>
    <property type="match status" value="1"/>
</dbReference>
<proteinExistence type="inferred from homology"/>
<evidence type="ECO:0000256" key="8">
    <source>
        <dbReference type="SAM" id="Phobius"/>
    </source>
</evidence>
<dbReference type="CDD" id="cd15849">
    <property type="entry name" value="SNARE_Sso1"/>
    <property type="match status" value="1"/>
</dbReference>
<dbReference type="InterPro" id="IPR010989">
    <property type="entry name" value="SNARE"/>
</dbReference>
<dbReference type="PANTHER" id="PTHR19957">
    <property type="entry name" value="SYNTAXIN"/>
    <property type="match status" value="1"/>
</dbReference>
<evidence type="ECO:0000259" key="9">
    <source>
        <dbReference type="PROSITE" id="PS50192"/>
    </source>
</evidence>
<dbReference type="PANTHER" id="PTHR19957:SF380">
    <property type="entry name" value="SYNTAXIN FAMILY PROTEIN"/>
    <property type="match status" value="1"/>
</dbReference>
<evidence type="ECO:0000256" key="3">
    <source>
        <dbReference type="ARBA" id="ARBA00022692"/>
    </source>
</evidence>
<feature type="compositionally biased region" description="Gly residues" evidence="7">
    <location>
        <begin position="25"/>
        <end position="50"/>
    </location>
</feature>
<dbReference type="PROSITE" id="PS50192">
    <property type="entry name" value="T_SNARE"/>
    <property type="match status" value="1"/>
</dbReference>
<dbReference type="Proteomes" id="UP001303473">
    <property type="component" value="Unassembled WGS sequence"/>
</dbReference>
<evidence type="ECO:0000256" key="1">
    <source>
        <dbReference type="ARBA" id="ARBA00004211"/>
    </source>
</evidence>
<keyword evidence="4 8" id="KW-1133">Transmembrane helix</keyword>
<feature type="region of interest" description="Disordered" evidence="7">
    <location>
        <begin position="1"/>
        <end position="65"/>
    </location>
</feature>
<evidence type="ECO:0000256" key="7">
    <source>
        <dbReference type="SAM" id="MobiDB-lite"/>
    </source>
</evidence>
<evidence type="ECO:0000256" key="6">
    <source>
        <dbReference type="ARBA" id="ARBA00023136"/>
    </source>
</evidence>
<organism evidence="10 11">
    <name type="scientific">Diplogelasinospora grovesii</name>
    <dbReference type="NCBI Taxonomy" id="303347"/>
    <lineage>
        <taxon>Eukaryota</taxon>
        <taxon>Fungi</taxon>
        <taxon>Dikarya</taxon>
        <taxon>Ascomycota</taxon>
        <taxon>Pezizomycotina</taxon>
        <taxon>Sordariomycetes</taxon>
        <taxon>Sordariomycetidae</taxon>
        <taxon>Sordariales</taxon>
        <taxon>Diplogelasinosporaceae</taxon>
        <taxon>Diplogelasinospora</taxon>
    </lineage>
</organism>
<evidence type="ECO:0000256" key="2">
    <source>
        <dbReference type="ARBA" id="ARBA00009063"/>
    </source>
</evidence>
<dbReference type="AlphaFoldDB" id="A0AAN6MZ99"/>
<sequence>MGHLRLRPYGGRANPFDQRDASDTGYGGPVGGRAPGAFGQGPRPGGGGGAPRYNQAPAMGRDDYGSGNVEMASLAQNAGSFGQGDPNAILNECRSISAGIDQVERNLAQLKQLQDKSLNEADSSSGSSANRQLNALSSETMAMYRALTDRIRKIKSDPESRQARNVAQVNNIDRRIKAAIQDYQRLEADFRQRTQAAAARQYKIVKPDASDAEVREAVEDLGNANLFQQALMQSNRMGQANAVLSAVRDRHEALKKIEQQIIELAQLFQDLDTLVMQQGEVITEIEQKTEEVVENLDKGNEEMDVAIKTAKSTRKKKWWCLGICVAIVVIIAVAVTAYILINHPPGGSNNTTTTTTAAPTATSSSNSASTTTRAAKRSVADDLQMNTARSVEFDGERPVSRVYAQSKIVVPNSEFDADAGPLATFAGSGRAHGLTSKGRMARRRGLTAPPQHAEDEASAIKRWVVSDNWPGEDDAPVVNK</sequence>
<keyword evidence="11" id="KW-1185">Reference proteome</keyword>
<dbReference type="EMBL" id="MU853923">
    <property type="protein sequence ID" value="KAK3935459.1"/>
    <property type="molecule type" value="Genomic_DNA"/>
</dbReference>
<dbReference type="SUPFAM" id="SSF47661">
    <property type="entry name" value="t-snare proteins"/>
    <property type="match status" value="1"/>
</dbReference>
<reference evidence="11" key="1">
    <citation type="journal article" date="2023" name="Mol. Phylogenet. Evol.">
        <title>Genome-scale phylogeny and comparative genomics of the fungal order Sordariales.</title>
        <authorList>
            <person name="Hensen N."/>
            <person name="Bonometti L."/>
            <person name="Westerberg I."/>
            <person name="Brannstrom I.O."/>
            <person name="Guillou S."/>
            <person name="Cros-Aarteil S."/>
            <person name="Calhoun S."/>
            <person name="Haridas S."/>
            <person name="Kuo A."/>
            <person name="Mondo S."/>
            <person name="Pangilinan J."/>
            <person name="Riley R."/>
            <person name="LaButti K."/>
            <person name="Andreopoulos B."/>
            <person name="Lipzen A."/>
            <person name="Chen C."/>
            <person name="Yan M."/>
            <person name="Daum C."/>
            <person name="Ng V."/>
            <person name="Clum A."/>
            <person name="Steindorff A."/>
            <person name="Ohm R.A."/>
            <person name="Martin F."/>
            <person name="Silar P."/>
            <person name="Natvig D.O."/>
            <person name="Lalanne C."/>
            <person name="Gautier V."/>
            <person name="Ament-Velasquez S.L."/>
            <person name="Kruys A."/>
            <person name="Hutchinson M.I."/>
            <person name="Powell A.J."/>
            <person name="Barry K."/>
            <person name="Miller A.N."/>
            <person name="Grigoriev I.V."/>
            <person name="Debuchy R."/>
            <person name="Gladieux P."/>
            <person name="Hiltunen Thoren M."/>
            <person name="Johannesson H."/>
        </authorList>
    </citation>
    <scope>NUCLEOTIDE SEQUENCE [LARGE SCALE GENOMIC DNA]</scope>
    <source>
        <strain evidence="11">CBS 340.73</strain>
    </source>
</reference>
<comment type="caution">
    <text evidence="10">The sequence shown here is derived from an EMBL/GenBank/DDBJ whole genome shotgun (WGS) entry which is preliminary data.</text>
</comment>
<dbReference type="GO" id="GO:0005484">
    <property type="term" value="F:SNAP receptor activity"/>
    <property type="evidence" value="ECO:0007669"/>
    <property type="project" value="TreeGrafter"/>
</dbReference>
<protein>
    <submittedName>
        <fullName evidence="10">Syntaxin</fullName>
    </submittedName>
</protein>
<dbReference type="GO" id="GO:0012505">
    <property type="term" value="C:endomembrane system"/>
    <property type="evidence" value="ECO:0007669"/>
    <property type="project" value="TreeGrafter"/>
</dbReference>
<dbReference type="Gene3D" id="1.20.58.70">
    <property type="match status" value="1"/>
</dbReference>
<dbReference type="Pfam" id="PF00804">
    <property type="entry name" value="Syntaxin"/>
    <property type="match status" value="1"/>
</dbReference>
<comment type="subcellular location">
    <subcellularLocation>
        <location evidence="1">Membrane</location>
        <topology evidence="1">Single-pass type IV membrane protein</topology>
    </subcellularLocation>
</comment>
<dbReference type="GO" id="GO:0048278">
    <property type="term" value="P:vesicle docking"/>
    <property type="evidence" value="ECO:0007669"/>
    <property type="project" value="TreeGrafter"/>
</dbReference>
<dbReference type="InterPro" id="IPR045242">
    <property type="entry name" value="Syntaxin"/>
</dbReference>
<dbReference type="GO" id="GO:0006887">
    <property type="term" value="P:exocytosis"/>
    <property type="evidence" value="ECO:0007669"/>
    <property type="project" value="TreeGrafter"/>
</dbReference>
<keyword evidence="3 8" id="KW-0812">Transmembrane</keyword>
<comment type="similarity">
    <text evidence="2">Belongs to the syntaxin family.</text>
</comment>
<feature type="region of interest" description="Disordered" evidence="7">
    <location>
        <begin position="428"/>
        <end position="458"/>
    </location>
</feature>
<evidence type="ECO:0000256" key="5">
    <source>
        <dbReference type="ARBA" id="ARBA00023054"/>
    </source>
</evidence>
<feature type="domain" description="T-SNARE coiled-coil homology" evidence="9">
    <location>
        <begin position="244"/>
        <end position="306"/>
    </location>
</feature>
<feature type="compositionally biased region" description="Low complexity" evidence="7">
    <location>
        <begin position="348"/>
        <end position="373"/>
    </location>
</feature>
<gene>
    <name evidence="10" type="ORF">QBC46DRAFT_397508</name>
</gene>
<dbReference type="GO" id="GO:0000149">
    <property type="term" value="F:SNARE binding"/>
    <property type="evidence" value="ECO:0007669"/>
    <property type="project" value="TreeGrafter"/>
</dbReference>